<feature type="domain" description="Glutamine amidotransferase type-2" evidence="11">
    <location>
        <begin position="61"/>
        <end position="166"/>
    </location>
</feature>
<dbReference type="EC" id="6.3.5.4" evidence="3"/>
<dbReference type="InterPro" id="IPR006426">
    <property type="entry name" value="Asn_synth_AEB"/>
</dbReference>
<dbReference type="InterPro" id="IPR033738">
    <property type="entry name" value="AsnB_N"/>
</dbReference>
<reference evidence="12 13" key="1">
    <citation type="submission" date="2022-02" db="EMBL/GenBank/DDBJ databases">
        <title>Paenibacillus sp. MBLB1776 Whole Genome Shotgun Sequencing.</title>
        <authorList>
            <person name="Hwang C.Y."/>
            <person name="Cho E.-S."/>
            <person name="Seo M.-J."/>
        </authorList>
    </citation>
    <scope>NUCLEOTIDE SEQUENCE [LARGE SCALE GENOMIC DNA]</scope>
    <source>
        <strain evidence="12 13">MBLB1776</strain>
    </source>
</reference>
<dbReference type="InterPro" id="IPR029055">
    <property type="entry name" value="Ntn_hydrolases_N"/>
</dbReference>
<dbReference type="SUPFAM" id="SSF56235">
    <property type="entry name" value="N-terminal nucleophile aminohydrolases (Ntn hydrolases)"/>
    <property type="match status" value="1"/>
</dbReference>
<keyword evidence="5 9" id="KW-0067">ATP-binding</keyword>
<dbReference type="AlphaFoldDB" id="A0AA96LJL2"/>
<keyword evidence="13" id="KW-1185">Reference proteome</keyword>
<dbReference type="CDD" id="cd00712">
    <property type="entry name" value="AsnB"/>
    <property type="match status" value="1"/>
</dbReference>
<dbReference type="InterPro" id="IPR001962">
    <property type="entry name" value="Asn_synthase"/>
</dbReference>
<evidence type="ECO:0000259" key="11">
    <source>
        <dbReference type="Pfam" id="PF13537"/>
    </source>
</evidence>
<evidence type="ECO:0000256" key="8">
    <source>
        <dbReference type="ARBA" id="ARBA00048741"/>
    </source>
</evidence>
<comment type="catalytic activity">
    <reaction evidence="8">
        <text>L-aspartate + L-glutamine + ATP + H2O = L-asparagine + L-glutamate + AMP + diphosphate + H(+)</text>
        <dbReference type="Rhea" id="RHEA:12228"/>
        <dbReference type="ChEBI" id="CHEBI:15377"/>
        <dbReference type="ChEBI" id="CHEBI:15378"/>
        <dbReference type="ChEBI" id="CHEBI:29985"/>
        <dbReference type="ChEBI" id="CHEBI:29991"/>
        <dbReference type="ChEBI" id="CHEBI:30616"/>
        <dbReference type="ChEBI" id="CHEBI:33019"/>
        <dbReference type="ChEBI" id="CHEBI:58048"/>
        <dbReference type="ChEBI" id="CHEBI:58359"/>
        <dbReference type="ChEBI" id="CHEBI:456215"/>
        <dbReference type="EC" id="6.3.5.4"/>
    </reaction>
</comment>
<protein>
    <recommendedName>
        <fullName evidence="3">asparagine synthase (glutamine-hydrolyzing)</fullName>
        <ecNumber evidence="3">6.3.5.4</ecNumber>
    </recommendedName>
</protein>
<comment type="pathway">
    <text evidence="1">Amino-acid biosynthesis; L-asparagine biosynthesis; L-asparagine from L-aspartate (L-Gln route): step 1/1.</text>
</comment>
<keyword evidence="6" id="KW-0061">Asparagine biosynthesis</keyword>
<evidence type="ECO:0000256" key="4">
    <source>
        <dbReference type="ARBA" id="ARBA00022741"/>
    </source>
</evidence>
<keyword evidence="4 9" id="KW-0547">Nucleotide-binding</keyword>
<evidence type="ECO:0000256" key="1">
    <source>
        <dbReference type="ARBA" id="ARBA00005187"/>
    </source>
</evidence>
<keyword evidence="6" id="KW-0028">Amino-acid biosynthesis</keyword>
<evidence type="ECO:0000256" key="2">
    <source>
        <dbReference type="ARBA" id="ARBA00005752"/>
    </source>
</evidence>
<dbReference type="GO" id="GO:0006529">
    <property type="term" value="P:asparagine biosynthetic process"/>
    <property type="evidence" value="ECO:0007669"/>
    <property type="project" value="UniProtKB-KW"/>
</dbReference>
<keyword evidence="7" id="KW-0315">Glutamine amidotransferase</keyword>
<dbReference type="PANTHER" id="PTHR43284:SF1">
    <property type="entry name" value="ASPARAGINE SYNTHETASE"/>
    <property type="match status" value="1"/>
</dbReference>
<dbReference type="Gene3D" id="3.40.50.620">
    <property type="entry name" value="HUPs"/>
    <property type="match status" value="2"/>
</dbReference>
<dbReference type="SUPFAM" id="SSF52402">
    <property type="entry name" value="Adenine nucleotide alpha hydrolases-like"/>
    <property type="match status" value="1"/>
</dbReference>
<evidence type="ECO:0000313" key="12">
    <source>
        <dbReference type="EMBL" id="WNQ12677.1"/>
    </source>
</evidence>
<evidence type="ECO:0000256" key="7">
    <source>
        <dbReference type="ARBA" id="ARBA00022962"/>
    </source>
</evidence>
<accession>A0AA96LJL2</accession>
<dbReference type="KEGG" id="paun:MJA45_06505"/>
<organism evidence="12 13">
    <name type="scientific">Paenibacillus aurantius</name>
    <dbReference type="NCBI Taxonomy" id="2918900"/>
    <lineage>
        <taxon>Bacteria</taxon>
        <taxon>Bacillati</taxon>
        <taxon>Bacillota</taxon>
        <taxon>Bacilli</taxon>
        <taxon>Bacillales</taxon>
        <taxon>Paenibacillaceae</taxon>
        <taxon>Paenibacillus</taxon>
    </lineage>
</organism>
<dbReference type="GO" id="GO:0005524">
    <property type="term" value="F:ATP binding"/>
    <property type="evidence" value="ECO:0007669"/>
    <property type="project" value="UniProtKB-KW"/>
</dbReference>
<dbReference type="PIRSF" id="PIRSF001589">
    <property type="entry name" value="Asn_synthetase_glu-h"/>
    <property type="match status" value="1"/>
</dbReference>
<evidence type="ECO:0000256" key="5">
    <source>
        <dbReference type="ARBA" id="ARBA00022840"/>
    </source>
</evidence>
<feature type="binding site" evidence="9">
    <location>
        <position position="100"/>
    </location>
    <ligand>
        <name>L-glutamine</name>
        <dbReference type="ChEBI" id="CHEBI:58359"/>
    </ligand>
</feature>
<dbReference type="InterPro" id="IPR017932">
    <property type="entry name" value="GATase_2_dom"/>
</dbReference>
<proteinExistence type="inferred from homology"/>
<gene>
    <name evidence="12" type="ORF">MJA45_06505</name>
</gene>
<comment type="similarity">
    <text evidence="2">Belongs to the asparagine synthetase family.</text>
</comment>
<dbReference type="EMBL" id="CP130318">
    <property type="protein sequence ID" value="WNQ12677.1"/>
    <property type="molecule type" value="Genomic_DNA"/>
</dbReference>
<dbReference type="Pfam" id="PF13537">
    <property type="entry name" value="GATase_7"/>
    <property type="match status" value="1"/>
</dbReference>
<dbReference type="Proteomes" id="UP001305702">
    <property type="component" value="Chromosome"/>
</dbReference>
<dbReference type="Gene3D" id="3.60.20.10">
    <property type="entry name" value="Glutamine Phosphoribosylpyrophosphate, subunit 1, domain 1"/>
    <property type="match status" value="1"/>
</dbReference>
<evidence type="ECO:0000259" key="10">
    <source>
        <dbReference type="Pfam" id="PF00733"/>
    </source>
</evidence>
<dbReference type="Pfam" id="PF00733">
    <property type="entry name" value="Asn_synthase"/>
    <property type="match status" value="1"/>
</dbReference>
<evidence type="ECO:0000313" key="13">
    <source>
        <dbReference type="Proteomes" id="UP001305702"/>
    </source>
</evidence>
<name>A0AA96LJL2_9BACL</name>
<sequence length="646" mass="74918">MSAIAGIYNLSGEPIQPEWQQILIHDWFPFPADDIQSWHQENLFFACCSQWITPESVGEELPYYDSGRRLAITADAILDNRQELFDRLQIDYAERAGMPDSRLILLAYERWKEDTPKYLLGDFAFVIWDERSKVLFGARDFSGCRTLYYTRSQGRFAFSTTLRPLLNLPYINKKLNEQWLAEYLAISGSIDVIDMGATVYENVEQLPPSHSIQVSADGVKLTRYCTLSPGKPLRLKSDEEYIEAFREVFNQAVSSRTRTYRGVGAHLSGGLDSGSIVGFAARMLKERNKQLHTFSYIPSKDFKDYTPKYLMPDERPYIQSTIDYIGGIQAHYLDFDGRNSLDEVDGMLDMMEMPYKFFENSFWLRGIFESAQQERMGVLLNGARGNLSISWGSALSYYALLLKRLQWIKLANELHQYSHKVGTARFRSLPLIARTAFPVMDRFFPEETTYRFPTLINPSFAERSKVFDKLREHGLDESGWYSGAGMHELRKKHYGELFHWNATNTLSTKLSLRYSLRYADPTNDLRVIRFCLSLPDEQYVKNGMDRALIRRSTESVLPDKIRLNQRVRGVQGADWVHRLIPSWKLLTEELRHLRSDRTVMDYLDSSVVNRAIDKMSSNVRPEMATDPDYRIAMRSLIFYRFIKQAT</sequence>
<dbReference type="InterPro" id="IPR014729">
    <property type="entry name" value="Rossmann-like_a/b/a_fold"/>
</dbReference>
<dbReference type="InterPro" id="IPR051786">
    <property type="entry name" value="ASN_synthetase/amidase"/>
</dbReference>
<dbReference type="RefSeq" id="WP_315606455.1">
    <property type="nucleotide sequence ID" value="NZ_CP130318.1"/>
</dbReference>
<dbReference type="PANTHER" id="PTHR43284">
    <property type="entry name" value="ASPARAGINE SYNTHETASE (GLUTAMINE-HYDROLYZING)"/>
    <property type="match status" value="1"/>
</dbReference>
<evidence type="ECO:0000256" key="6">
    <source>
        <dbReference type="ARBA" id="ARBA00022888"/>
    </source>
</evidence>
<evidence type="ECO:0000256" key="9">
    <source>
        <dbReference type="PIRSR" id="PIRSR001589-2"/>
    </source>
</evidence>
<feature type="domain" description="Asparagine synthetase" evidence="10">
    <location>
        <begin position="245"/>
        <end position="617"/>
    </location>
</feature>
<evidence type="ECO:0000256" key="3">
    <source>
        <dbReference type="ARBA" id="ARBA00012737"/>
    </source>
</evidence>
<dbReference type="GO" id="GO:0004066">
    <property type="term" value="F:asparagine synthase (glutamine-hydrolyzing) activity"/>
    <property type="evidence" value="ECO:0007669"/>
    <property type="project" value="UniProtKB-EC"/>
</dbReference>